<protein>
    <recommendedName>
        <fullName evidence="1">Ig-like domain-containing protein</fullName>
    </recommendedName>
</protein>
<evidence type="ECO:0000313" key="2">
    <source>
        <dbReference type="EMBL" id="MEQ2181177.1"/>
    </source>
</evidence>
<comment type="caution">
    <text evidence="2">The sequence shown here is derived from an EMBL/GenBank/DDBJ whole genome shotgun (WGS) entry which is preliminary data.</text>
</comment>
<reference evidence="2 3" key="1">
    <citation type="submission" date="2021-06" db="EMBL/GenBank/DDBJ databases">
        <authorList>
            <person name="Palmer J.M."/>
        </authorList>
    </citation>
    <scope>NUCLEOTIDE SEQUENCE [LARGE SCALE GENOMIC DNA]</scope>
    <source>
        <strain evidence="2 3">GA_2019</strain>
        <tissue evidence="2">Muscle</tissue>
    </source>
</reference>
<feature type="domain" description="Ig-like" evidence="1">
    <location>
        <begin position="37"/>
        <end position="94"/>
    </location>
</feature>
<dbReference type="EMBL" id="JAHRIO010070432">
    <property type="protein sequence ID" value="MEQ2181177.1"/>
    <property type="molecule type" value="Genomic_DNA"/>
</dbReference>
<sequence length="94" mass="10418">CDFDDTAQYRVSAMNSEGEQSAFASVVVKLFDSSDLPLVGPVSEYGITFQIHIVDTFGVSFGREGETMSLGCTVIIYPALHRYQPEIQWYRDGG</sequence>
<dbReference type="InterPro" id="IPR007110">
    <property type="entry name" value="Ig-like_dom"/>
</dbReference>
<evidence type="ECO:0000259" key="1">
    <source>
        <dbReference type="PROSITE" id="PS50835"/>
    </source>
</evidence>
<dbReference type="Proteomes" id="UP001476798">
    <property type="component" value="Unassembled WGS sequence"/>
</dbReference>
<evidence type="ECO:0000313" key="3">
    <source>
        <dbReference type="Proteomes" id="UP001476798"/>
    </source>
</evidence>
<accession>A0ABV0PCP7</accession>
<dbReference type="PROSITE" id="PS50835">
    <property type="entry name" value="IG_LIKE"/>
    <property type="match status" value="1"/>
</dbReference>
<feature type="non-terminal residue" evidence="2">
    <location>
        <position position="1"/>
    </location>
</feature>
<gene>
    <name evidence="2" type="ORF">GOODEAATRI_008661</name>
</gene>
<keyword evidence="3" id="KW-1185">Reference proteome</keyword>
<organism evidence="2 3">
    <name type="scientific">Goodea atripinnis</name>
    <dbReference type="NCBI Taxonomy" id="208336"/>
    <lineage>
        <taxon>Eukaryota</taxon>
        <taxon>Metazoa</taxon>
        <taxon>Chordata</taxon>
        <taxon>Craniata</taxon>
        <taxon>Vertebrata</taxon>
        <taxon>Euteleostomi</taxon>
        <taxon>Actinopterygii</taxon>
        <taxon>Neopterygii</taxon>
        <taxon>Teleostei</taxon>
        <taxon>Neoteleostei</taxon>
        <taxon>Acanthomorphata</taxon>
        <taxon>Ovalentaria</taxon>
        <taxon>Atherinomorphae</taxon>
        <taxon>Cyprinodontiformes</taxon>
        <taxon>Goodeidae</taxon>
        <taxon>Goodea</taxon>
    </lineage>
</organism>
<proteinExistence type="predicted"/>
<name>A0ABV0PCP7_9TELE</name>